<proteinExistence type="predicted"/>
<sequence length="38" mass="4618">MYKRALSLQSMEEIIEFEEEILDRFGKFPVEVKGFFNF</sequence>
<dbReference type="SUPFAM" id="SSF143517">
    <property type="entry name" value="TRCF domain-like"/>
    <property type="match status" value="1"/>
</dbReference>
<organism evidence="2 3">
    <name type="scientific">Fusobacterium necrophorum subsp. funduliforme B35</name>
    <dbReference type="NCBI Taxonomy" id="1226633"/>
    <lineage>
        <taxon>Bacteria</taxon>
        <taxon>Fusobacteriati</taxon>
        <taxon>Fusobacteriota</taxon>
        <taxon>Fusobacteriia</taxon>
        <taxon>Fusobacteriales</taxon>
        <taxon>Fusobacteriaceae</taxon>
        <taxon>Fusobacterium</taxon>
    </lineage>
</organism>
<dbReference type="Gene3D" id="3.90.1150.50">
    <property type="entry name" value="Transcription-repair-coupling factor, D7 domain"/>
    <property type="match status" value="1"/>
</dbReference>
<dbReference type="EMBL" id="AUZI01000033">
    <property type="protein sequence ID" value="KID48060.1"/>
    <property type="molecule type" value="Genomic_DNA"/>
</dbReference>
<accession>A0A0B4EMB8</accession>
<dbReference type="GO" id="GO:0006281">
    <property type="term" value="P:DNA repair"/>
    <property type="evidence" value="ECO:0007669"/>
    <property type="project" value="InterPro"/>
</dbReference>
<feature type="domain" description="Transcription-repair-coupling factor C-terminal" evidence="1">
    <location>
        <begin position="1"/>
        <end position="37"/>
    </location>
</feature>
<dbReference type="InterPro" id="IPR005118">
    <property type="entry name" value="TRCF_C"/>
</dbReference>
<dbReference type="Pfam" id="PF03461">
    <property type="entry name" value="TRCF"/>
    <property type="match status" value="1"/>
</dbReference>
<comment type="caution">
    <text evidence="2">The sequence shown here is derived from an EMBL/GenBank/DDBJ whole genome shotgun (WGS) entry which is preliminary data.</text>
</comment>
<dbReference type="Proteomes" id="UP000031184">
    <property type="component" value="Unassembled WGS sequence"/>
</dbReference>
<dbReference type="InterPro" id="IPR037235">
    <property type="entry name" value="TRCF-like_C_D7"/>
</dbReference>
<reference evidence="2 3" key="1">
    <citation type="submission" date="2013-08" db="EMBL/GenBank/DDBJ databases">
        <title>An opportunistic ruminal bacterium that causes liver abscesses in cattle.</title>
        <authorList>
            <person name="Benahmed F.H."/>
            <person name="Rasmussen M."/>
            <person name="Harbottle H."/>
            <person name="Soppet D."/>
            <person name="Nagaraja T.G."/>
            <person name="Davidson M."/>
        </authorList>
    </citation>
    <scope>NUCLEOTIDE SEQUENCE [LARGE SCALE GENOMIC DNA]</scope>
    <source>
        <strain evidence="2 3">B35</strain>
    </source>
</reference>
<evidence type="ECO:0000313" key="2">
    <source>
        <dbReference type="EMBL" id="KID48060.1"/>
    </source>
</evidence>
<evidence type="ECO:0000313" key="3">
    <source>
        <dbReference type="Proteomes" id="UP000031184"/>
    </source>
</evidence>
<dbReference type="PATRIC" id="fig|1226633.4.peg.2478"/>
<evidence type="ECO:0000259" key="1">
    <source>
        <dbReference type="Pfam" id="PF03461"/>
    </source>
</evidence>
<gene>
    <name evidence="2" type="ORF">C095_12350</name>
</gene>
<dbReference type="AlphaFoldDB" id="A0A0B4EMB8"/>
<protein>
    <recommendedName>
        <fullName evidence="1">Transcription-repair-coupling factor C-terminal domain-containing protein</fullName>
    </recommendedName>
</protein>
<name>A0A0B4EMB8_9FUSO</name>